<reference evidence="5" key="1">
    <citation type="submission" date="2023-10" db="EMBL/GenBank/DDBJ databases">
        <authorList>
            <person name="Chen Y."/>
            <person name="Shah S."/>
            <person name="Dougan E. K."/>
            <person name="Thang M."/>
            <person name="Chan C."/>
        </authorList>
    </citation>
    <scope>NUCLEOTIDE SEQUENCE [LARGE SCALE GENOMIC DNA]</scope>
</reference>
<protein>
    <recommendedName>
        <fullName evidence="4">DEAD-box RNA helicase Q domain-containing protein</fullName>
    </recommendedName>
</protein>
<evidence type="ECO:0000256" key="1">
    <source>
        <dbReference type="ARBA" id="ARBA00022741"/>
    </source>
</evidence>
<feature type="non-terminal residue" evidence="5">
    <location>
        <position position="1"/>
    </location>
</feature>
<evidence type="ECO:0000256" key="2">
    <source>
        <dbReference type="ARBA" id="ARBA00022840"/>
    </source>
</evidence>
<feature type="domain" description="DEAD-box RNA helicase Q" evidence="4">
    <location>
        <begin position="93"/>
        <end position="121"/>
    </location>
</feature>
<keyword evidence="6" id="KW-1185">Reference proteome</keyword>
<evidence type="ECO:0000256" key="3">
    <source>
        <dbReference type="PROSITE-ProRule" id="PRU00552"/>
    </source>
</evidence>
<feature type="short sequence motif" description="Q motif" evidence="3">
    <location>
        <begin position="93"/>
        <end position="121"/>
    </location>
</feature>
<proteinExistence type="predicted"/>
<evidence type="ECO:0000313" key="5">
    <source>
        <dbReference type="EMBL" id="CAK0825228.1"/>
    </source>
</evidence>
<dbReference type="Proteomes" id="UP001189429">
    <property type="component" value="Unassembled WGS sequence"/>
</dbReference>
<gene>
    <name evidence="5" type="ORF">PCOR1329_LOCUS25397</name>
</gene>
<dbReference type="PROSITE" id="PS51195">
    <property type="entry name" value="Q_MOTIF"/>
    <property type="match status" value="1"/>
</dbReference>
<evidence type="ECO:0000313" key="6">
    <source>
        <dbReference type="Proteomes" id="UP001189429"/>
    </source>
</evidence>
<accession>A0ABN9S4M7</accession>
<organism evidence="5 6">
    <name type="scientific">Prorocentrum cordatum</name>
    <dbReference type="NCBI Taxonomy" id="2364126"/>
    <lineage>
        <taxon>Eukaryota</taxon>
        <taxon>Sar</taxon>
        <taxon>Alveolata</taxon>
        <taxon>Dinophyceae</taxon>
        <taxon>Prorocentrales</taxon>
        <taxon>Prorocentraceae</taxon>
        <taxon>Prorocentrum</taxon>
    </lineage>
</organism>
<name>A0ABN9S4M7_9DINO</name>
<feature type="non-terminal residue" evidence="5">
    <location>
        <position position="121"/>
    </location>
</feature>
<sequence length="121" mass="13292">EAAPALDFSALQRAGYGAGDEEAERSAAEASLRGSFAALEKEVEDNKPKMPTPEKAKTRIQEAYDKAGCELPPDSVEIFDESGRPQPEPWLTFDECEEKLHPQLVKVMRDSGFKTPTPIQA</sequence>
<dbReference type="EMBL" id="CAUYUJ010008884">
    <property type="protein sequence ID" value="CAK0825228.1"/>
    <property type="molecule type" value="Genomic_DNA"/>
</dbReference>
<keyword evidence="2" id="KW-0067">ATP-binding</keyword>
<comment type="caution">
    <text evidence="5">The sequence shown here is derived from an EMBL/GenBank/DDBJ whole genome shotgun (WGS) entry which is preliminary data.</text>
</comment>
<dbReference type="InterPro" id="IPR014014">
    <property type="entry name" value="RNA_helicase_DEAD_Q_motif"/>
</dbReference>
<keyword evidence="1" id="KW-0547">Nucleotide-binding</keyword>
<evidence type="ECO:0000259" key="4">
    <source>
        <dbReference type="PROSITE" id="PS51195"/>
    </source>
</evidence>